<protein>
    <submittedName>
        <fullName evidence="7">AAA family ATPase</fullName>
    </submittedName>
</protein>
<feature type="compositionally biased region" description="Basic and acidic residues" evidence="4">
    <location>
        <begin position="209"/>
        <end position="260"/>
    </location>
</feature>
<dbReference type="PANTHER" id="PTHR11638">
    <property type="entry name" value="ATP-DEPENDENT CLP PROTEASE"/>
    <property type="match status" value="1"/>
</dbReference>
<evidence type="ECO:0000256" key="4">
    <source>
        <dbReference type="SAM" id="MobiDB-lite"/>
    </source>
</evidence>
<feature type="compositionally biased region" description="Basic and acidic residues" evidence="4">
    <location>
        <begin position="163"/>
        <end position="177"/>
    </location>
</feature>
<dbReference type="InterPro" id="IPR050130">
    <property type="entry name" value="ClpA_ClpB"/>
</dbReference>
<feature type="domain" description="AAA+ ATPase" evidence="5">
    <location>
        <begin position="613"/>
        <end position="755"/>
    </location>
</feature>
<feature type="domain" description="Clp ATPase C-terminal" evidence="6">
    <location>
        <begin position="779"/>
        <end position="871"/>
    </location>
</feature>
<dbReference type="RefSeq" id="WP_269040071.1">
    <property type="nucleotide sequence ID" value="NZ_CP114040.1"/>
</dbReference>
<keyword evidence="3" id="KW-0143">Chaperone</keyword>
<dbReference type="Gene3D" id="1.10.8.60">
    <property type="match status" value="1"/>
</dbReference>
<evidence type="ECO:0000256" key="3">
    <source>
        <dbReference type="ARBA" id="ARBA00023186"/>
    </source>
</evidence>
<proteinExistence type="predicted"/>
<dbReference type="SMART" id="SM01086">
    <property type="entry name" value="ClpB_D2-small"/>
    <property type="match status" value="1"/>
</dbReference>
<evidence type="ECO:0000313" key="8">
    <source>
        <dbReference type="Proteomes" id="UP001164459"/>
    </source>
</evidence>
<feature type="domain" description="AAA+ ATPase" evidence="5">
    <location>
        <begin position="360"/>
        <end position="479"/>
    </location>
</feature>
<evidence type="ECO:0000256" key="1">
    <source>
        <dbReference type="ARBA" id="ARBA00022741"/>
    </source>
</evidence>
<sequence length="876" mass="93533">MIGPPEPGVRSGSRRTSPAGPRAGCSCELLISLCAADSVQDVLAAHGLDVARLRAIVDELHADVETEPADWRLRITQRGGRAADPDLDLLLALVRSADSHAYQLLERAGAACGALRKLLIDRLRALEAAALNGTGPARHVGSAMSGETAGPRRPVVQRMSTARGDRPVRRSLTDGRAADLSARAAPARAEPRGWSDEGARPTRGGARTWPEDQPRTRLEPARPVDLRTWPEDHPARQRLDAARGPDDPPARARTWPEDQPNRTWPQGQPDAPGARRPAREQPRLLARPEPRPGRALALSPRPGANAQVATAAEPEARPAPAPQPEPRNHRLVPIDPAALPPLHGREGELARLADAVLRRSPRPPLLVGPAGSGRTLVAKHLAGLLHQPVFYLSATRYEDEDGLRADLAAVAKQGGVAILDDLDRLGGDGPPALLGALAKAWSSGQPPIVAVASPEGQARLGAWAPGLTAALDLVTLQPLEGDDLRAAVAAAAPAVLAQHGLSLGSGSRLAELVRLADRFLAGLAQPGRSLDLLDLACARTAREGRGAVQRDTWIDIVCERSGVPRERLEGQGHQDMLELEAELARKVVGHEHALSAISQLIRRNRAGFGSQRPIATVLLLGPSGVGKTEIAKALCGALFDRPDAFVRLDMSEYAEAHAVARIVGAPPGYVGHEQGGALTDPLLKQPHCVVLLDEIEKAHRDVHQLLLQVFDEGRLTDGRGRTIDFRHAAILMTSNLGATCLDATGDARLDEARVLEAARAAFPVELWNRIEAPLVLHPLGEAQLARICARLVRASSDRLLRERGIRYRLTEAATHHVVGLCGKDMSLGARPLRHVLTRSVEALLADAILRGQIRAGMQVEVDLDHAGALVLLASRA</sequence>
<dbReference type="InterPro" id="IPR027417">
    <property type="entry name" value="P-loop_NTPase"/>
</dbReference>
<accession>A0ABY7HFG7</accession>
<feature type="region of interest" description="Disordered" evidence="4">
    <location>
        <begin position="134"/>
        <end position="328"/>
    </location>
</feature>
<feature type="region of interest" description="Disordered" evidence="4">
    <location>
        <begin position="1"/>
        <end position="21"/>
    </location>
</feature>
<dbReference type="InterPro" id="IPR003593">
    <property type="entry name" value="AAA+_ATPase"/>
</dbReference>
<dbReference type="CDD" id="cd00009">
    <property type="entry name" value="AAA"/>
    <property type="match status" value="1"/>
</dbReference>
<dbReference type="InterPro" id="IPR028299">
    <property type="entry name" value="ClpA/B_CS2"/>
</dbReference>
<dbReference type="CDD" id="cd19499">
    <property type="entry name" value="RecA-like_ClpB_Hsp104-like"/>
    <property type="match status" value="1"/>
</dbReference>
<dbReference type="SMART" id="SM00382">
    <property type="entry name" value="AAA"/>
    <property type="match status" value="2"/>
</dbReference>
<gene>
    <name evidence="7" type="ORF">O0S08_16290</name>
</gene>
<dbReference type="PRINTS" id="PR00300">
    <property type="entry name" value="CLPPROTEASEA"/>
</dbReference>
<feature type="compositionally biased region" description="Basic and acidic residues" evidence="4">
    <location>
        <begin position="277"/>
        <end position="292"/>
    </location>
</feature>
<keyword evidence="8" id="KW-1185">Reference proteome</keyword>
<feature type="compositionally biased region" description="Low complexity" evidence="4">
    <location>
        <begin position="178"/>
        <end position="188"/>
    </location>
</feature>
<evidence type="ECO:0000259" key="5">
    <source>
        <dbReference type="SMART" id="SM00382"/>
    </source>
</evidence>
<dbReference type="EMBL" id="CP114040">
    <property type="protein sequence ID" value="WAS97704.1"/>
    <property type="molecule type" value="Genomic_DNA"/>
</dbReference>
<keyword evidence="2" id="KW-0067">ATP-binding</keyword>
<feature type="compositionally biased region" description="Basic and acidic residues" evidence="4">
    <location>
        <begin position="189"/>
        <end position="200"/>
    </location>
</feature>
<dbReference type="Pfam" id="PF00004">
    <property type="entry name" value="AAA"/>
    <property type="match status" value="1"/>
</dbReference>
<evidence type="ECO:0000259" key="6">
    <source>
        <dbReference type="SMART" id="SM01086"/>
    </source>
</evidence>
<dbReference type="PANTHER" id="PTHR11638:SF18">
    <property type="entry name" value="HEAT SHOCK PROTEIN 104"/>
    <property type="match status" value="1"/>
</dbReference>
<dbReference type="Pfam" id="PF10431">
    <property type="entry name" value="ClpB_D2-small"/>
    <property type="match status" value="1"/>
</dbReference>
<dbReference type="Gene3D" id="3.40.50.300">
    <property type="entry name" value="P-loop containing nucleotide triphosphate hydrolases"/>
    <property type="match status" value="2"/>
</dbReference>
<dbReference type="InterPro" id="IPR003959">
    <property type="entry name" value="ATPase_AAA_core"/>
</dbReference>
<dbReference type="SUPFAM" id="SSF52540">
    <property type="entry name" value="P-loop containing nucleoside triphosphate hydrolases"/>
    <property type="match status" value="2"/>
</dbReference>
<name>A0ABY7HFG7_9BACT</name>
<organism evidence="7 8">
    <name type="scientific">Nannocystis punicea</name>
    <dbReference type="NCBI Taxonomy" id="2995304"/>
    <lineage>
        <taxon>Bacteria</taxon>
        <taxon>Pseudomonadati</taxon>
        <taxon>Myxococcota</taxon>
        <taxon>Polyangia</taxon>
        <taxon>Nannocystales</taxon>
        <taxon>Nannocystaceae</taxon>
        <taxon>Nannocystis</taxon>
    </lineage>
</organism>
<dbReference type="InterPro" id="IPR019489">
    <property type="entry name" value="Clp_ATPase_C"/>
</dbReference>
<evidence type="ECO:0000256" key="2">
    <source>
        <dbReference type="ARBA" id="ARBA00022840"/>
    </source>
</evidence>
<evidence type="ECO:0000313" key="7">
    <source>
        <dbReference type="EMBL" id="WAS97704.1"/>
    </source>
</evidence>
<dbReference type="PROSITE" id="PS00871">
    <property type="entry name" value="CLPAB_2"/>
    <property type="match status" value="1"/>
</dbReference>
<dbReference type="Proteomes" id="UP001164459">
    <property type="component" value="Chromosome"/>
</dbReference>
<reference evidence="7" key="1">
    <citation type="submission" date="2022-11" db="EMBL/GenBank/DDBJ databases">
        <title>Minimal conservation of predation-associated metabolite biosynthetic gene clusters underscores biosynthetic potential of Myxococcota including descriptions for ten novel species: Archangium lansinium sp. nov., Myxococcus landrumus sp. nov., Nannocystis bai.</title>
        <authorList>
            <person name="Ahearne A."/>
            <person name="Stevens C."/>
            <person name="Dowd S."/>
        </authorList>
    </citation>
    <scope>NUCLEOTIDE SEQUENCE</scope>
    <source>
        <strain evidence="7">Fl3</strain>
    </source>
</reference>
<keyword evidence="1" id="KW-0547">Nucleotide-binding</keyword>
<dbReference type="Pfam" id="PF07724">
    <property type="entry name" value="AAA_2"/>
    <property type="match status" value="1"/>
</dbReference>
<dbReference type="InterPro" id="IPR001270">
    <property type="entry name" value="ClpA/B"/>
</dbReference>